<dbReference type="InterPro" id="IPR016181">
    <property type="entry name" value="Acyl_CoA_acyltransferase"/>
</dbReference>
<evidence type="ECO:0000313" key="2">
    <source>
        <dbReference type="EMBL" id="MBC2595212.1"/>
    </source>
</evidence>
<dbReference type="EMBL" id="JACHVB010000035">
    <property type="protein sequence ID" value="MBC2595212.1"/>
    <property type="molecule type" value="Genomic_DNA"/>
</dbReference>
<evidence type="ECO:0000259" key="1">
    <source>
        <dbReference type="PROSITE" id="PS51186"/>
    </source>
</evidence>
<protein>
    <submittedName>
        <fullName evidence="2">GNAT family N-acetyltransferase</fullName>
    </submittedName>
</protein>
<dbReference type="Gene3D" id="3.40.630.30">
    <property type="match status" value="1"/>
</dbReference>
<dbReference type="SUPFAM" id="SSF55729">
    <property type="entry name" value="Acyl-CoA N-acyltransferases (Nat)"/>
    <property type="match status" value="1"/>
</dbReference>
<dbReference type="InterPro" id="IPR000182">
    <property type="entry name" value="GNAT_dom"/>
</dbReference>
<accession>A0A842HFM1</accession>
<organism evidence="2 3">
    <name type="scientific">Ruficoccus amylovorans</name>
    <dbReference type="NCBI Taxonomy" id="1804625"/>
    <lineage>
        <taxon>Bacteria</taxon>
        <taxon>Pseudomonadati</taxon>
        <taxon>Verrucomicrobiota</taxon>
        <taxon>Opitutia</taxon>
        <taxon>Puniceicoccales</taxon>
        <taxon>Cerasicoccaceae</taxon>
        <taxon>Ruficoccus</taxon>
    </lineage>
</organism>
<sequence>MKDVHLQLACWEQDYLHIEAIRFIVYMEEKKNPTALETDREDRYCRHALAKDPEGRYVGTGRLECDGKLSRIVVLPEYRGHRLGDDILIYLSQVARQLGLKSVYVHAEERHLPFLIRQGYRKQGSLTPAFGIARYKMELPLD</sequence>
<proteinExistence type="predicted"/>
<feature type="domain" description="N-acetyltransferase" evidence="1">
    <location>
        <begin position="6"/>
        <end position="142"/>
    </location>
</feature>
<reference evidence="2 3" key="1">
    <citation type="submission" date="2020-07" db="EMBL/GenBank/DDBJ databases">
        <authorList>
            <person name="Feng X."/>
        </authorList>
    </citation>
    <scope>NUCLEOTIDE SEQUENCE [LARGE SCALE GENOMIC DNA]</scope>
    <source>
        <strain evidence="2 3">JCM31066</strain>
    </source>
</reference>
<gene>
    <name evidence="2" type="ORF">H5P28_13170</name>
</gene>
<dbReference type="AlphaFoldDB" id="A0A842HFM1"/>
<dbReference type="CDD" id="cd04301">
    <property type="entry name" value="NAT_SF"/>
    <property type="match status" value="1"/>
</dbReference>
<evidence type="ECO:0000313" key="3">
    <source>
        <dbReference type="Proteomes" id="UP000546464"/>
    </source>
</evidence>
<dbReference type="GO" id="GO:0016747">
    <property type="term" value="F:acyltransferase activity, transferring groups other than amino-acyl groups"/>
    <property type="evidence" value="ECO:0007669"/>
    <property type="project" value="InterPro"/>
</dbReference>
<dbReference type="Pfam" id="PF13673">
    <property type="entry name" value="Acetyltransf_10"/>
    <property type="match status" value="1"/>
</dbReference>
<comment type="caution">
    <text evidence="2">The sequence shown here is derived from an EMBL/GenBank/DDBJ whole genome shotgun (WGS) entry which is preliminary data.</text>
</comment>
<dbReference type="Proteomes" id="UP000546464">
    <property type="component" value="Unassembled WGS sequence"/>
</dbReference>
<name>A0A842HFM1_9BACT</name>
<dbReference type="RefSeq" id="WP_185676169.1">
    <property type="nucleotide sequence ID" value="NZ_JACHVB010000035.1"/>
</dbReference>
<dbReference type="PROSITE" id="PS51186">
    <property type="entry name" value="GNAT"/>
    <property type="match status" value="1"/>
</dbReference>
<keyword evidence="2" id="KW-0808">Transferase</keyword>
<keyword evidence="3" id="KW-1185">Reference proteome</keyword>